<proteinExistence type="predicted"/>
<sequence length="304" mass="35136">MRKLTNFKLILYILVLPFVFLLSANANNYVMLANSSNSDEIQLILDNVHYDKLPNHFRTTSNLAKLKNSNFNLAGLNELNISGSQQFSKNNLSILLKNIGTNLPITIIDLRQESHGFINEFPVSWENKRDNANTGLSVSQITMRERSLLKDIPLNQPLTFTNKPEVTVIPKTTFDEQDLVKENNLSYLRLPVTDYELPTNQAIDYFTQFVKKHPRNTWIHFHCKEGVGRTTTFMIMYDIMKNCNLATLDEIIQRQTSLPSFDTSTIENFSKSNNKDFFSKFYFYCKANGKDLNPSWSNWLKLNP</sequence>
<keyword evidence="2" id="KW-1185">Reference proteome</keyword>
<protein>
    <submittedName>
        <fullName evidence="1">Uncharacterized protein</fullName>
    </submittedName>
</protein>
<reference evidence="1" key="1">
    <citation type="journal article" date="2025" name="Int. J. Syst. Evol. Microbiol.">
        <title>Inconstantimicrobium mannanitabidum sp. nov., a novel member of the family Clostridiaceae isolated from anoxic soil under the treatment of reductive soil disinfestation.</title>
        <authorList>
            <person name="Ueki A."/>
            <person name="Tonouchi A."/>
            <person name="Honma S."/>
            <person name="Kaku N."/>
            <person name="Ueki K."/>
        </authorList>
    </citation>
    <scope>NUCLEOTIDE SEQUENCE</scope>
    <source>
        <strain evidence="1">TW13</strain>
    </source>
</reference>
<organism evidence="1 2">
    <name type="scientific">Inconstantimicrobium mannanitabidum</name>
    <dbReference type="NCBI Taxonomy" id="1604901"/>
    <lineage>
        <taxon>Bacteria</taxon>
        <taxon>Bacillati</taxon>
        <taxon>Bacillota</taxon>
        <taxon>Clostridia</taxon>
        <taxon>Eubacteriales</taxon>
        <taxon>Clostridiaceae</taxon>
        <taxon>Inconstantimicrobium</taxon>
    </lineage>
</organism>
<gene>
    <name evidence="1" type="ORF">rsdtw13_19430</name>
</gene>
<evidence type="ECO:0000313" key="1">
    <source>
        <dbReference type="EMBL" id="GKX66685.1"/>
    </source>
</evidence>
<name>A0ACB5RC25_9CLOT</name>
<dbReference type="EMBL" id="BROD01000001">
    <property type="protein sequence ID" value="GKX66685.1"/>
    <property type="molecule type" value="Genomic_DNA"/>
</dbReference>
<comment type="caution">
    <text evidence="1">The sequence shown here is derived from an EMBL/GenBank/DDBJ whole genome shotgun (WGS) entry which is preliminary data.</text>
</comment>
<evidence type="ECO:0000313" key="2">
    <source>
        <dbReference type="Proteomes" id="UP001058074"/>
    </source>
</evidence>
<dbReference type="Proteomes" id="UP001058074">
    <property type="component" value="Unassembled WGS sequence"/>
</dbReference>
<accession>A0ACB5RC25</accession>